<feature type="domain" description="HTH marR-type" evidence="4">
    <location>
        <begin position="1"/>
        <end position="127"/>
    </location>
</feature>
<gene>
    <name evidence="5" type="ORF">G5B17_06525</name>
</gene>
<accession>A0ABX2H4L5</accession>
<organism evidence="5 6">
    <name type="scientific">Blautia faecis</name>
    <dbReference type="NCBI Taxonomy" id="871665"/>
    <lineage>
        <taxon>Bacteria</taxon>
        <taxon>Bacillati</taxon>
        <taxon>Bacillota</taxon>
        <taxon>Clostridia</taxon>
        <taxon>Lachnospirales</taxon>
        <taxon>Lachnospiraceae</taxon>
        <taxon>Blautia</taxon>
    </lineage>
</organism>
<dbReference type="Proteomes" id="UP001644719">
    <property type="component" value="Unassembled WGS sequence"/>
</dbReference>
<dbReference type="PROSITE" id="PS50995">
    <property type="entry name" value="HTH_MARR_2"/>
    <property type="match status" value="1"/>
</dbReference>
<keyword evidence="6" id="KW-1185">Reference proteome</keyword>
<dbReference type="PANTHER" id="PTHR42756">
    <property type="entry name" value="TRANSCRIPTIONAL REGULATOR, MARR"/>
    <property type="match status" value="1"/>
</dbReference>
<evidence type="ECO:0000256" key="1">
    <source>
        <dbReference type="ARBA" id="ARBA00023015"/>
    </source>
</evidence>
<evidence type="ECO:0000256" key="2">
    <source>
        <dbReference type="ARBA" id="ARBA00023125"/>
    </source>
</evidence>
<evidence type="ECO:0000313" key="5">
    <source>
        <dbReference type="EMBL" id="NSG85094.1"/>
    </source>
</evidence>
<name>A0ABX2H4L5_9FIRM</name>
<dbReference type="SUPFAM" id="SSF46785">
    <property type="entry name" value="Winged helix' DNA-binding domain"/>
    <property type="match status" value="1"/>
</dbReference>
<sequence>MIMEISRMYMEKCFGKLKSLGIHPRQMPILAVLWKEDGCSQKELASQLGVKPPTVTVSIQRLEKIGIIVRKQDEKDQRISRIYLTEEGKAIINEGMRMAKEGEKQVLNGFSESELCLMKRFCIQIKENIAAMPAPEFSPEEMCMGHFCHNKK</sequence>
<dbReference type="InterPro" id="IPR011991">
    <property type="entry name" value="ArsR-like_HTH"/>
</dbReference>
<evidence type="ECO:0000256" key="3">
    <source>
        <dbReference type="ARBA" id="ARBA00023163"/>
    </source>
</evidence>
<dbReference type="PRINTS" id="PR00598">
    <property type="entry name" value="HTHMARR"/>
</dbReference>
<keyword evidence="3" id="KW-0804">Transcription</keyword>
<comment type="caution">
    <text evidence="5">The sequence shown here is derived from an EMBL/GenBank/DDBJ whole genome shotgun (WGS) entry which is preliminary data.</text>
</comment>
<dbReference type="InterPro" id="IPR000835">
    <property type="entry name" value="HTH_MarR-typ"/>
</dbReference>
<dbReference type="PANTHER" id="PTHR42756:SF1">
    <property type="entry name" value="TRANSCRIPTIONAL REPRESSOR OF EMRAB OPERON"/>
    <property type="match status" value="1"/>
</dbReference>
<dbReference type="InterPro" id="IPR036388">
    <property type="entry name" value="WH-like_DNA-bd_sf"/>
</dbReference>
<dbReference type="InterPro" id="IPR036390">
    <property type="entry name" value="WH_DNA-bd_sf"/>
</dbReference>
<keyword evidence="1" id="KW-0805">Transcription regulation</keyword>
<evidence type="ECO:0000313" key="6">
    <source>
        <dbReference type="Proteomes" id="UP001644719"/>
    </source>
</evidence>
<keyword evidence="2" id="KW-0238">DNA-binding</keyword>
<dbReference type="SMART" id="SM00347">
    <property type="entry name" value="HTH_MARR"/>
    <property type="match status" value="1"/>
</dbReference>
<dbReference type="Pfam" id="PF01047">
    <property type="entry name" value="MarR"/>
    <property type="match status" value="1"/>
</dbReference>
<dbReference type="Gene3D" id="1.10.10.10">
    <property type="entry name" value="Winged helix-like DNA-binding domain superfamily/Winged helix DNA-binding domain"/>
    <property type="match status" value="1"/>
</dbReference>
<evidence type="ECO:0000259" key="4">
    <source>
        <dbReference type="PROSITE" id="PS50995"/>
    </source>
</evidence>
<protein>
    <submittedName>
        <fullName evidence="5">MarR family transcriptional regulator</fullName>
    </submittedName>
</protein>
<dbReference type="CDD" id="cd00090">
    <property type="entry name" value="HTH_ARSR"/>
    <property type="match status" value="1"/>
</dbReference>
<dbReference type="EMBL" id="JAAITS010000014">
    <property type="protein sequence ID" value="NSG85094.1"/>
    <property type="molecule type" value="Genomic_DNA"/>
</dbReference>
<reference evidence="5 6" key="1">
    <citation type="journal article" date="2020" name="Cell Host Microbe">
        <title>Functional and Genomic Variation between Human-Derived Isolates of Lachnospiraceae Reveals Inter- and Intra-Species Diversity.</title>
        <authorList>
            <person name="Sorbara M.T."/>
            <person name="Littmann E.R."/>
            <person name="Fontana E."/>
            <person name="Moody T.U."/>
            <person name="Kohout C.E."/>
            <person name="Gjonbalaj M."/>
            <person name="Eaton V."/>
            <person name="Seok R."/>
            <person name="Leiner I.M."/>
            <person name="Pamer E.G."/>
        </authorList>
    </citation>
    <scope>NUCLEOTIDE SEQUENCE [LARGE SCALE GENOMIC DNA]</scope>
    <source>
        <strain evidence="5 6">MSK.17.74</strain>
    </source>
</reference>
<proteinExistence type="predicted"/>